<accession>A0ABY7D9B5</accession>
<proteinExistence type="predicted"/>
<evidence type="ECO:0000313" key="2">
    <source>
        <dbReference type="EMBL" id="WAQ93193.1"/>
    </source>
</evidence>
<dbReference type="RefSeq" id="XP_053028748.1">
    <property type="nucleotide sequence ID" value="XM_053164772.1"/>
</dbReference>
<feature type="region of interest" description="Disordered" evidence="1">
    <location>
        <begin position="111"/>
        <end position="140"/>
    </location>
</feature>
<dbReference type="EMBL" id="CP110438">
    <property type="protein sequence ID" value="WAQ93193.1"/>
    <property type="molecule type" value="Genomic_DNA"/>
</dbReference>
<reference evidence="2" key="1">
    <citation type="submission" date="2022-10" db="EMBL/GenBank/DDBJ databases">
        <title>Puccinia triticina Genome sequencing and assembly.</title>
        <authorList>
            <person name="Li C."/>
        </authorList>
    </citation>
    <scope>NUCLEOTIDE SEQUENCE</scope>
    <source>
        <strain evidence="2">Pt15</strain>
    </source>
</reference>
<name>A0ABY7D9B5_9BASI</name>
<sequence>MSPWFAEAGVKEPSNIEPDMFGDWPPLTPLGDPELHNGFRNPHSYTFSPLHDPLHSHGELLLPHEFPEHTPSIASPLGEHVNSMIVNEAIAYKEPVEQASNRDEIRDCLLGKRPRAEPTGEVDTPLEQAAPKRSKRTSPRDTLVDLSNVGIKDVRNIRSRALTRLKNQDREDAKITQEYEKRIRGQLQKIALPGPQLKRTNCKNLPITIYQIPSATPTNEFIYQMKPNKSLIRPNDKNSKPNTKNSGPNQDNLLGAKYIYHRTLKIFQDINLYSNFLSVPGHYLVKSQLNINRLILTSSSKEKLRNVWSIYFLPTDNLICKGPSLLRAI</sequence>
<evidence type="ECO:0000256" key="1">
    <source>
        <dbReference type="SAM" id="MobiDB-lite"/>
    </source>
</evidence>
<feature type="region of interest" description="Disordered" evidence="1">
    <location>
        <begin position="228"/>
        <end position="251"/>
    </location>
</feature>
<keyword evidence="3" id="KW-1185">Reference proteome</keyword>
<dbReference type="GeneID" id="77805667"/>
<gene>
    <name evidence="2" type="ORF">PtA15_18A251</name>
</gene>
<protein>
    <submittedName>
        <fullName evidence="2">Uncharacterized protein</fullName>
    </submittedName>
</protein>
<dbReference type="Proteomes" id="UP001164743">
    <property type="component" value="Chromosome 18A"/>
</dbReference>
<evidence type="ECO:0000313" key="3">
    <source>
        <dbReference type="Proteomes" id="UP001164743"/>
    </source>
</evidence>
<feature type="region of interest" description="Disordered" evidence="1">
    <location>
        <begin position="1"/>
        <end position="35"/>
    </location>
</feature>
<feature type="compositionally biased region" description="Polar residues" evidence="1">
    <location>
        <begin position="240"/>
        <end position="251"/>
    </location>
</feature>
<organism evidence="2 3">
    <name type="scientific">Puccinia triticina</name>
    <dbReference type="NCBI Taxonomy" id="208348"/>
    <lineage>
        <taxon>Eukaryota</taxon>
        <taxon>Fungi</taxon>
        <taxon>Dikarya</taxon>
        <taxon>Basidiomycota</taxon>
        <taxon>Pucciniomycotina</taxon>
        <taxon>Pucciniomycetes</taxon>
        <taxon>Pucciniales</taxon>
        <taxon>Pucciniaceae</taxon>
        <taxon>Puccinia</taxon>
    </lineage>
</organism>